<evidence type="ECO:0008006" key="4">
    <source>
        <dbReference type="Google" id="ProtNLM"/>
    </source>
</evidence>
<comment type="caution">
    <text evidence="2">The sequence shown here is derived from an EMBL/GenBank/DDBJ whole genome shotgun (WGS) entry which is preliminary data.</text>
</comment>
<feature type="region of interest" description="Disordered" evidence="1">
    <location>
        <begin position="1"/>
        <end position="70"/>
    </location>
</feature>
<dbReference type="EMBL" id="ML993914">
    <property type="protein sequence ID" value="KAF2203071.1"/>
    <property type="molecule type" value="Genomic_DNA"/>
</dbReference>
<reference evidence="2" key="1">
    <citation type="journal article" date="2020" name="Stud. Mycol.">
        <title>101 Dothideomycetes genomes: a test case for predicting lifestyles and emergence of pathogens.</title>
        <authorList>
            <person name="Haridas S."/>
            <person name="Albert R."/>
            <person name="Binder M."/>
            <person name="Bloem J."/>
            <person name="Labutti K."/>
            <person name="Salamov A."/>
            <person name="Andreopoulos B."/>
            <person name="Baker S."/>
            <person name="Barry K."/>
            <person name="Bills G."/>
            <person name="Bluhm B."/>
            <person name="Cannon C."/>
            <person name="Castanera R."/>
            <person name="Culley D."/>
            <person name="Daum C."/>
            <person name="Ezra D."/>
            <person name="Gonzalez J."/>
            <person name="Henrissat B."/>
            <person name="Kuo A."/>
            <person name="Liang C."/>
            <person name="Lipzen A."/>
            <person name="Lutzoni F."/>
            <person name="Magnuson J."/>
            <person name="Mondo S."/>
            <person name="Nolan M."/>
            <person name="Ohm R."/>
            <person name="Pangilinan J."/>
            <person name="Park H.-J."/>
            <person name="Ramirez L."/>
            <person name="Alfaro M."/>
            <person name="Sun H."/>
            <person name="Tritt A."/>
            <person name="Yoshinaga Y."/>
            <person name="Zwiers L.-H."/>
            <person name="Turgeon B."/>
            <person name="Goodwin S."/>
            <person name="Spatafora J."/>
            <person name="Crous P."/>
            <person name="Grigoriev I."/>
        </authorList>
    </citation>
    <scope>NUCLEOTIDE SEQUENCE</scope>
    <source>
        <strain evidence="2">ATCC 74209</strain>
    </source>
</reference>
<dbReference type="OrthoDB" id="4194555at2759"/>
<organism evidence="2 3">
    <name type="scientific">Delitschia confertaspora ATCC 74209</name>
    <dbReference type="NCBI Taxonomy" id="1513339"/>
    <lineage>
        <taxon>Eukaryota</taxon>
        <taxon>Fungi</taxon>
        <taxon>Dikarya</taxon>
        <taxon>Ascomycota</taxon>
        <taxon>Pezizomycotina</taxon>
        <taxon>Dothideomycetes</taxon>
        <taxon>Pleosporomycetidae</taxon>
        <taxon>Pleosporales</taxon>
        <taxon>Delitschiaceae</taxon>
        <taxon>Delitschia</taxon>
    </lineage>
</organism>
<keyword evidence="3" id="KW-1185">Reference proteome</keyword>
<gene>
    <name evidence="2" type="ORF">GQ43DRAFT_430185</name>
</gene>
<feature type="region of interest" description="Disordered" evidence="1">
    <location>
        <begin position="112"/>
        <end position="142"/>
    </location>
</feature>
<accession>A0A9P4JPA1</accession>
<name>A0A9P4JPA1_9PLEO</name>
<evidence type="ECO:0000313" key="3">
    <source>
        <dbReference type="Proteomes" id="UP000799536"/>
    </source>
</evidence>
<sequence>MDSNGEPCYPERSRLVEEAMEAIPSSSRGQDNSTIIGGSSESSDLQEASADGSEEEEPLFGGPSQQPQQTGVLTSALDAIRREFNSVSAGTGNDRAHVLFTLNRRQAIPRFTRPSRENQDPASTSATRLNPESAPFIPGGASNVYQTSETRVYQSQREVFSPNTATTQSFINGGGPAGGSVFDRERRSKTVPKIERSSVQVIKHTLHKKGAVSAILYKHDVPGPGASDVWPDMSHANRAPPHYYRVSSFRHMALQNDYREQSKKFSKWDVPANKSESRQIPSHSTIIWPPGRVPTEIFELIAEGLSRNDIKSMRLTCREFDRHISQVLFKTVVVPFNQGIYGMLDDDLSLKHKGKQKVGEAPKPLWWANSNKDEMYSGHGIDVFRGFGRHILRFGMSFEVNEETFMNIPKKVTMNNHTSFWGDYEWPPDEYRRFCDVAGIESTADRTPRMKIAFSELTKVQELALSIDAGLGWLSGPDQSIRSLILHQPPRVFGSRRGVVDRPIQAQQELWDYVESGYQAAESDVKVATLYKIPIARLTKEQEKELILDKSQPCLPFLNPRIIDAALPHSMMSACFSPGEEHRDDPETSADGVLFSSIVAPVAYEHQGSRLLPSKLTTAQKEWLLEIGWAQRAFLSSYMLAVIDNPTIFAKVHTLNFARIADRYLAHVSRRDFWVALPALNNVTIKVIPSWREVEKNEAEIVDMVRLTPSSCLNPFYDLLNTLSVRKSIKKLTLGYAAGGEHAEGLFARNNHVLPAPILREELSFRPDGEPAKEHFLLFPYVEQLTLENCWVEPHILTKFTKHHAGHCLKTLRLNSVSLSPIPRIRGHNLPPVSPPTPTVMLSRQLETLQTQMRRAEKQPNLQQIQQILMHQEQALQHMLTNEVLQAHPQWMPLHYTAATLQTTTHIAPGNIINQLPAIPLLMPFRAGSWPWVIDQISPGYNLTHFGSTHSRAVPNLKTNLETIDFESCGYVRLKGASFDQDEIIIRQGTPSAARDFFYNRAEMLKEVMLDSSNMLLGHITSAMPADEMAILQTGWFMRFGWEDREKARAAEFDNCPPGGTGRFAGVCSAGDQVE</sequence>
<dbReference type="AlphaFoldDB" id="A0A9P4JPA1"/>
<dbReference type="Proteomes" id="UP000799536">
    <property type="component" value="Unassembled WGS sequence"/>
</dbReference>
<feature type="compositionally biased region" description="Polar residues" evidence="1">
    <location>
        <begin position="24"/>
        <end position="46"/>
    </location>
</feature>
<feature type="compositionally biased region" description="Polar residues" evidence="1">
    <location>
        <begin position="120"/>
        <end position="130"/>
    </location>
</feature>
<proteinExistence type="predicted"/>
<evidence type="ECO:0000313" key="2">
    <source>
        <dbReference type="EMBL" id="KAF2203071.1"/>
    </source>
</evidence>
<protein>
    <recommendedName>
        <fullName evidence="4">F-box domain-containing protein</fullName>
    </recommendedName>
</protein>
<evidence type="ECO:0000256" key="1">
    <source>
        <dbReference type="SAM" id="MobiDB-lite"/>
    </source>
</evidence>